<evidence type="ECO:0000313" key="1">
    <source>
        <dbReference type="EMBL" id="GBP81239.1"/>
    </source>
</evidence>
<dbReference type="AlphaFoldDB" id="A0A4C1Z310"/>
<dbReference type="Proteomes" id="UP000299102">
    <property type="component" value="Unassembled WGS sequence"/>
</dbReference>
<evidence type="ECO:0000313" key="2">
    <source>
        <dbReference type="Proteomes" id="UP000299102"/>
    </source>
</evidence>
<dbReference type="EMBL" id="BGZK01001502">
    <property type="protein sequence ID" value="GBP81239.1"/>
    <property type="molecule type" value="Genomic_DNA"/>
</dbReference>
<keyword evidence="2" id="KW-1185">Reference proteome</keyword>
<name>A0A4C1Z310_EUMVA</name>
<comment type="caution">
    <text evidence="1">The sequence shown here is derived from an EMBL/GenBank/DDBJ whole genome shotgun (WGS) entry which is preliminary data.</text>
</comment>
<protein>
    <submittedName>
        <fullName evidence="1">Uncharacterized protein</fullName>
    </submittedName>
</protein>
<sequence>MQYWCRCSTGAVQQVECNMQLLSYTMFQYSRIRPSESDHLDGSNLDQLNRSGPDLKICPRSEIRSTAGADDFANYRRMKEAFFSQPSEMVRPYLTSAGGAACILSKITVALS</sequence>
<gene>
    <name evidence="1" type="ORF">EVAR_61445_1</name>
</gene>
<reference evidence="1 2" key="1">
    <citation type="journal article" date="2019" name="Commun. Biol.">
        <title>The bagworm genome reveals a unique fibroin gene that provides high tensile strength.</title>
        <authorList>
            <person name="Kono N."/>
            <person name="Nakamura H."/>
            <person name="Ohtoshi R."/>
            <person name="Tomita M."/>
            <person name="Numata K."/>
            <person name="Arakawa K."/>
        </authorList>
    </citation>
    <scope>NUCLEOTIDE SEQUENCE [LARGE SCALE GENOMIC DNA]</scope>
</reference>
<proteinExistence type="predicted"/>
<accession>A0A4C1Z310</accession>
<organism evidence="1 2">
    <name type="scientific">Eumeta variegata</name>
    <name type="common">Bagworm moth</name>
    <name type="synonym">Eumeta japonica</name>
    <dbReference type="NCBI Taxonomy" id="151549"/>
    <lineage>
        <taxon>Eukaryota</taxon>
        <taxon>Metazoa</taxon>
        <taxon>Ecdysozoa</taxon>
        <taxon>Arthropoda</taxon>
        <taxon>Hexapoda</taxon>
        <taxon>Insecta</taxon>
        <taxon>Pterygota</taxon>
        <taxon>Neoptera</taxon>
        <taxon>Endopterygota</taxon>
        <taxon>Lepidoptera</taxon>
        <taxon>Glossata</taxon>
        <taxon>Ditrysia</taxon>
        <taxon>Tineoidea</taxon>
        <taxon>Psychidae</taxon>
        <taxon>Oiketicinae</taxon>
        <taxon>Eumeta</taxon>
    </lineage>
</organism>